<reference evidence="1 2" key="1">
    <citation type="submission" date="2018-01" db="EMBL/GenBank/DDBJ databases">
        <title>Draft genome sequence of Jishengella sp. NA12.</title>
        <authorList>
            <person name="Sahin N."/>
            <person name="Ay H."/>
            <person name="Saygin H."/>
        </authorList>
    </citation>
    <scope>NUCLEOTIDE SEQUENCE [LARGE SCALE GENOMIC DNA]</scope>
    <source>
        <strain evidence="1 2">NA12</strain>
    </source>
</reference>
<dbReference type="Proteomes" id="UP000248924">
    <property type="component" value="Unassembled WGS sequence"/>
</dbReference>
<dbReference type="RefSeq" id="WP_111213316.1">
    <property type="nucleotide sequence ID" value="NZ_POTY01000038.1"/>
</dbReference>
<dbReference type="AlphaFoldDB" id="A0A2W2F6M0"/>
<evidence type="ECO:0008006" key="3">
    <source>
        <dbReference type="Google" id="ProtNLM"/>
    </source>
</evidence>
<dbReference type="InterPro" id="IPR036412">
    <property type="entry name" value="HAD-like_sf"/>
</dbReference>
<dbReference type="InterPro" id="IPR023198">
    <property type="entry name" value="PGP-like_dom2"/>
</dbReference>
<dbReference type="SUPFAM" id="SSF56784">
    <property type="entry name" value="HAD-like"/>
    <property type="match status" value="1"/>
</dbReference>
<dbReference type="Gene3D" id="1.10.150.240">
    <property type="entry name" value="Putative phosphatase, domain 2"/>
    <property type="match status" value="1"/>
</dbReference>
<sequence>MMFNVRDSLGSNAREQAVAALLANRDYRPRPVPITFAWFGVHQTMAFLAEREPDHAVEAEAVVSALELDAALTARPAPGLQQLLGVCVASGRDVAVISDLSESAVLATLQGQGMNGHVAVVAARQGLDLSACDAARTAERAADLLGVGVANCLVVSGNAGVLFAAHRVGAVGLGCECGRDRRKHLAETDSPVVSSIATLTRALLS</sequence>
<name>A0A2W2F6M0_9ACTN</name>
<comment type="caution">
    <text evidence="1">The sequence shown here is derived from an EMBL/GenBank/DDBJ whole genome shotgun (WGS) entry which is preliminary data.</text>
</comment>
<protein>
    <recommendedName>
        <fullName evidence="3">Haloacid dehalogenase</fullName>
    </recommendedName>
</protein>
<dbReference type="Gene3D" id="3.40.50.1000">
    <property type="entry name" value="HAD superfamily/HAD-like"/>
    <property type="match status" value="1"/>
</dbReference>
<keyword evidence="2" id="KW-1185">Reference proteome</keyword>
<dbReference type="OrthoDB" id="3372785at2"/>
<gene>
    <name evidence="1" type="ORF">C1I95_08895</name>
</gene>
<proteinExistence type="predicted"/>
<dbReference type="InterPro" id="IPR023214">
    <property type="entry name" value="HAD_sf"/>
</dbReference>
<evidence type="ECO:0000313" key="2">
    <source>
        <dbReference type="Proteomes" id="UP000248924"/>
    </source>
</evidence>
<organism evidence="1 2">
    <name type="scientific">Micromonospora craterilacus</name>
    <dbReference type="NCBI Taxonomy" id="1655439"/>
    <lineage>
        <taxon>Bacteria</taxon>
        <taxon>Bacillati</taxon>
        <taxon>Actinomycetota</taxon>
        <taxon>Actinomycetes</taxon>
        <taxon>Micromonosporales</taxon>
        <taxon>Micromonosporaceae</taxon>
        <taxon>Micromonospora</taxon>
    </lineage>
</organism>
<dbReference type="EMBL" id="POTY01000038">
    <property type="protein sequence ID" value="PZG20748.1"/>
    <property type="molecule type" value="Genomic_DNA"/>
</dbReference>
<accession>A0A2W2F6M0</accession>
<evidence type="ECO:0000313" key="1">
    <source>
        <dbReference type="EMBL" id="PZG20748.1"/>
    </source>
</evidence>